<dbReference type="EMBL" id="CP034457">
    <property type="protein sequence ID" value="QBM87784.1"/>
    <property type="molecule type" value="Genomic_DNA"/>
</dbReference>
<dbReference type="GO" id="GO:0031011">
    <property type="term" value="C:Ino80 complex"/>
    <property type="evidence" value="ECO:0007669"/>
    <property type="project" value="InterPro"/>
</dbReference>
<reference evidence="3" key="1">
    <citation type="submission" date="2019-03" db="EMBL/GenBank/DDBJ databases">
        <title>Snf2 controls pulcherriminic acid biosynthesis and connects pigmentation and antifungal activity of the yeast Metschnikowia pulcherrima.</title>
        <authorList>
            <person name="Gore-Lloyd D."/>
            <person name="Sumann I."/>
            <person name="Brachmann A.O."/>
            <person name="Schneeberger K."/>
            <person name="Ortiz-Merino R.A."/>
            <person name="Moreno-Beltran M."/>
            <person name="Schlaefli M."/>
            <person name="Kirner P."/>
            <person name="Santos Kron A."/>
            <person name="Wolfe K.H."/>
            <person name="Piel J."/>
            <person name="Ahrens C.H."/>
            <person name="Henk D."/>
            <person name="Freimoser F.M."/>
        </authorList>
    </citation>
    <scope>NUCLEOTIDE SEQUENCE [LARGE SCALE GENOMIC DNA]</scope>
    <source>
        <strain evidence="3">APC 1.2</strain>
    </source>
</reference>
<feature type="region of interest" description="Disordered" evidence="1">
    <location>
        <begin position="28"/>
        <end position="90"/>
    </location>
</feature>
<dbReference type="Pfam" id="PF08193">
    <property type="entry name" value="INO80_Ies4"/>
    <property type="match status" value="1"/>
</dbReference>
<dbReference type="PANTHER" id="PTHR28061">
    <property type="entry name" value="INO EIGHTY SUBUNIT 4"/>
    <property type="match status" value="1"/>
</dbReference>
<evidence type="ECO:0000256" key="1">
    <source>
        <dbReference type="SAM" id="MobiDB-lite"/>
    </source>
</evidence>
<dbReference type="Proteomes" id="UP000292447">
    <property type="component" value="Chromosome II"/>
</dbReference>
<proteinExistence type="predicted"/>
<dbReference type="PANTHER" id="PTHR28061:SF1">
    <property type="entry name" value="INO80 COMPLEX SUBUNIT 4"/>
    <property type="match status" value="1"/>
</dbReference>
<accession>A0A4P6XPY4</accession>
<dbReference type="GO" id="GO:0006338">
    <property type="term" value="P:chromatin remodeling"/>
    <property type="evidence" value="ECO:0007669"/>
    <property type="project" value="InterPro"/>
</dbReference>
<sequence length="143" mass="15503">MPPAKKYPVKLKVPPAYLETLPVFAAPKPKSRAKKLSSEEKKNAALPNSSPAPAEENMIGKVNTGPKEPSAAGLAMNSGPQVLDKSGRPCRRWRKRPFQFKTFSGFKVGLGVWRPELVGNVKTEEKTGGVGNLDRPEQPSIAI</sequence>
<dbReference type="InterPro" id="IPR013175">
    <property type="entry name" value="INO80_su_Ies4"/>
</dbReference>
<feature type="compositionally biased region" description="Low complexity" evidence="1">
    <location>
        <begin position="44"/>
        <end position="54"/>
    </location>
</feature>
<protein>
    <submittedName>
        <fullName evidence="2">INO80 complex subunit Ies4</fullName>
    </submittedName>
</protein>
<feature type="region of interest" description="Disordered" evidence="1">
    <location>
        <begin position="122"/>
        <end position="143"/>
    </location>
</feature>
<gene>
    <name evidence="2" type="primary">MPUL0B09960</name>
    <name evidence="2" type="ORF">METSCH_B09960</name>
</gene>
<evidence type="ECO:0000313" key="3">
    <source>
        <dbReference type="Proteomes" id="UP000292447"/>
    </source>
</evidence>
<organism evidence="2 3">
    <name type="scientific">Metschnikowia aff. pulcherrima</name>
    <dbReference type="NCBI Taxonomy" id="2163413"/>
    <lineage>
        <taxon>Eukaryota</taxon>
        <taxon>Fungi</taxon>
        <taxon>Dikarya</taxon>
        <taxon>Ascomycota</taxon>
        <taxon>Saccharomycotina</taxon>
        <taxon>Pichiomycetes</taxon>
        <taxon>Metschnikowiaceae</taxon>
        <taxon>Metschnikowia</taxon>
    </lineage>
</organism>
<evidence type="ECO:0000313" key="2">
    <source>
        <dbReference type="EMBL" id="QBM87784.1"/>
    </source>
</evidence>
<dbReference type="AlphaFoldDB" id="A0A4P6XPY4"/>
<keyword evidence="3" id="KW-1185">Reference proteome</keyword>
<name>A0A4P6XPY4_9ASCO</name>